<dbReference type="Ensembl" id="ENSEBUT00000015215.1">
    <property type="protein sequence ID" value="ENSEBUP00000014638.1"/>
    <property type="gene ID" value="ENSEBUG00000009227.1"/>
</dbReference>
<dbReference type="PROSITE" id="PS50222">
    <property type="entry name" value="EF_HAND_2"/>
    <property type="match status" value="1"/>
</dbReference>
<dbReference type="GeneTree" id="ENSGT00940000161682"/>
<evidence type="ECO:0000259" key="3">
    <source>
        <dbReference type="PROSITE" id="PS50222"/>
    </source>
</evidence>
<dbReference type="PROSITE" id="PS00018">
    <property type="entry name" value="EF_HAND_1"/>
    <property type="match status" value="1"/>
</dbReference>
<dbReference type="GO" id="GO:0005509">
    <property type="term" value="F:calcium ion binding"/>
    <property type="evidence" value="ECO:0007669"/>
    <property type="project" value="InterPro"/>
</dbReference>
<keyword evidence="1" id="KW-0677">Repeat</keyword>
<dbReference type="InterPro" id="IPR002048">
    <property type="entry name" value="EF_hand_dom"/>
</dbReference>
<feature type="domain" description="EF-hand" evidence="3">
    <location>
        <begin position="1"/>
        <end position="34"/>
    </location>
</feature>
<dbReference type="Proteomes" id="UP000694388">
    <property type="component" value="Unplaced"/>
</dbReference>
<keyword evidence="5" id="KW-1185">Reference proteome</keyword>
<dbReference type="AlphaFoldDB" id="A0A8C4QFK5"/>
<keyword evidence="2" id="KW-0106">Calcium</keyword>
<proteinExistence type="predicted"/>
<evidence type="ECO:0000256" key="1">
    <source>
        <dbReference type="ARBA" id="ARBA00022737"/>
    </source>
</evidence>
<dbReference type="PANTHER" id="PTHR23049">
    <property type="entry name" value="MYOSIN REGULATORY LIGHT CHAIN 2"/>
    <property type="match status" value="1"/>
</dbReference>
<dbReference type="InterPro" id="IPR018247">
    <property type="entry name" value="EF_Hand_1_Ca_BS"/>
</dbReference>
<organism evidence="4 5">
    <name type="scientific">Eptatretus burgeri</name>
    <name type="common">Inshore hagfish</name>
    <dbReference type="NCBI Taxonomy" id="7764"/>
    <lineage>
        <taxon>Eukaryota</taxon>
        <taxon>Metazoa</taxon>
        <taxon>Chordata</taxon>
        <taxon>Craniata</taxon>
        <taxon>Vertebrata</taxon>
        <taxon>Cyclostomata</taxon>
        <taxon>Myxini</taxon>
        <taxon>Myxiniformes</taxon>
        <taxon>Myxinidae</taxon>
        <taxon>Eptatretinae</taxon>
        <taxon>Eptatretus</taxon>
    </lineage>
</organism>
<evidence type="ECO:0000256" key="2">
    <source>
        <dbReference type="ARBA" id="ARBA00022837"/>
    </source>
</evidence>
<accession>A0A8C4QFK5</accession>
<dbReference type="InterPro" id="IPR050403">
    <property type="entry name" value="Myosin_RLC"/>
</dbReference>
<name>A0A8C4QFK5_EPTBU</name>
<evidence type="ECO:0000313" key="4">
    <source>
        <dbReference type="Ensembl" id="ENSEBUP00000014638.1"/>
    </source>
</evidence>
<dbReference type="SUPFAM" id="SSF47473">
    <property type="entry name" value="EF-hand"/>
    <property type="match status" value="1"/>
</dbReference>
<sequence>MTQLQSAFTMIDQDRDGVIGKSDLKETYASLGKLNVNDEELKGMLSEASGPVSFTTFLSLFGNKLNGTDPEETILNVLLKSWFINRCFMSLQVEQMFQCSPIDPAGNLDYKSLCYIITHGEEKEE</sequence>
<protein>
    <submittedName>
        <fullName evidence="4">Myosin, light chain 7, regulatory</fullName>
    </submittedName>
</protein>
<dbReference type="InterPro" id="IPR011992">
    <property type="entry name" value="EF-hand-dom_pair"/>
</dbReference>
<dbReference type="Gene3D" id="1.10.238.10">
    <property type="entry name" value="EF-hand"/>
    <property type="match status" value="1"/>
</dbReference>
<reference evidence="4" key="1">
    <citation type="submission" date="2025-08" db="UniProtKB">
        <authorList>
            <consortium name="Ensembl"/>
        </authorList>
    </citation>
    <scope>IDENTIFICATION</scope>
</reference>
<evidence type="ECO:0000313" key="5">
    <source>
        <dbReference type="Proteomes" id="UP000694388"/>
    </source>
</evidence>
<reference evidence="4" key="2">
    <citation type="submission" date="2025-09" db="UniProtKB">
        <authorList>
            <consortium name="Ensembl"/>
        </authorList>
    </citation>
    <scope>IDENTIFICATION</scope>
</reference>